<evidence type="ECO:0000256" key="6">
    <source>
        <dbReference type="ARBA" id="ARBA00023136"/>
    </source>
</evidence>
<evidence type="ECO:0000256" key="5">
    <source>
        <dbReference type="ARBA" id="ARBA00022989"/>
    </source>
</evidence>
<dbReference type="Pfam" id="PF00528">
    <property type="entry name" value="BPD_transp_1"/>
    <property type="match status" value="1"/>
</dbReference>
<dbReference type="GO" id="GO:0005886">
    <property type="term" value="C:plasma membrane"/>
    <property type="evidence" value="ECO:0007669"/>
    <property type="project" value="UniProtKB-SubCell"/>
</dbReference>
<proteinExistence type="inferred from homology"/>
<dbReference type="CDD" id="cd06261">
    <property type="entry name" value="TM_PBP2"/>
    <property type="match status" value="1"/>
</dbReference>
<evidence type="ECO:0000313" key="9">
    <source>
        <dbReference type="EMBL" id="KPV51958.1"/>
    </source>
</evidence>
<sequence length="209" mass="22888">GRLGLLAFFFALVTGVPLGVLSALKQNSLLDYVSLLISTVGVAVPTFVTGLLALIVFGTTLKWISISSNDWNTFTPYIAPGLVLGLASMSFITRITRTTLLEVKRQDYIRTARAKGLNERMVILRHMMRNSLIPIVTIIGPGLVDLITGSVITETIFSIPGIGNFFVTSLFQRDYSMIMGTTLVYATLIIFVNILVDLSYGLLDPRIRA</sequence>
<dbReference type="InterPro" id="IPR035906">
    <property type="entry name" value="MetI-like_sf"/>
</dbReference>
<feature type="transmembrane region" description="Helical" evidence="7">
    <location>
        <begin position="77"/>
        <end position="96"/>
    </location>
</feature>
<comment type="subcellular location">
    <subcellularLocation>
        <location evidence="1 7">Cell membrane</location>
        <topology evidence="1 7">Multi-pass membrane protein</topology>
    </subcellularLocation>
</comment>
<dbReference type="EMBL" id="LJCR01000712">
    <property type="protein sequence ID" value="KPV51958.1"/>
    <property type="molecule type" value="Genomic_DNA"/>
</dbReference>
<keyword evidence="6 7" id="KW-0472">Membrane</keyword>
<dbReference type="Proteomes" id="UP000050509">
    <property type="component" value="Unassembled WGS sequence"/>
</dbReference>
<evidence type="ECO:0000256" key="4">
    <source>
        <dbReference type="ARBA" id="ARBA00022692"/>
    </source>
</evidence>
<dbReference type="PROSITE" id="PS50928">
    <property type="entry name" value="ABC_TM1"/>
    <property type="match status" value="1"/>
</dbReference>
<keyword evidence="5 7" id="KW-1133">Transmembrane helix</keyword>
<feature type="transmembrane region" description="Helical" evidence="7">
    <location>
        <begin position="132"/>
        <end position="157"/>
    </location>
</feature>
<evidence type="ECO:0000256" key="1">
    <source>
        <dbReference type="ARBA" id="ARBA00004651"/>
    </source>
</evidence>
<reference evidence="9 10" key="1">
    <citation type="submission" date="2015-09" db="EMBL/GenBank/DDBJ databases">
        <title>Draft genome sequence of Kouleothrix aurantiaca JCM 19913.</title>
        <authorList>
            <person name="Hemp J."/>
        </authorList>
    </citation>
    <scope>NUCLEOTIDE SEQUENCE [LARGE SCALE GENOMIC DNA]</scope>
    <source>
        <strain evidence="9 10">COM-B</strain>
    </source>
</reference>
<comment type="caution">
    <text evidence="9">The sequence shown here is derived from an EMBL/GenBank/DDBJ whole genome shotgun (WGS) entry which is preliminary data.</text>
</comment>
<gene>
    <name evidence="9" type="ORF">SE17_18295</name>
</gene>
<dbReference type="AlphaFoldDB" id="A0A0P9FFU1"/>
<keyword evidence="3" id="KW-1003">Cell membrane</keyword>
<name>A0A0P9FFU1_9CHLR</name>
<feature type="non-terminal residue" evidence="9">
    <location>
        <position position="1"/>
    </location>
</feature>
<feature type="transmembrane region" description="Helical" evidence="7">
    <location>
        <begin position="177"/>
        <end position="203"/>
    </location>
</feature>
<dbReference type="InterPro" id="IPR000515">
    <property type="entry name" value="MetI-like"/>
</dbReference>
<feature type="domain" description="ABC transmembrane type-1" evidence="8">
    <location>
        <begin position="1"/>
        <end position="196"/>
    </location>
</feature>
<dbReference type="Gene3D" id="1.10.3720.10">
    <property type="entry name" value="MetI-like"/>
    <property type="match status" value="1"/>
</dbReference>
<dbReference type="GO" id="GO:0055085">
    <property type="term" value="P:transmembrane transport"/>
    <property type="evidence" value="ECO:0007669"/>
    <property type="project" value="InterPro"/>
</dbReference>
<dbReference type="SUPFAM" id="SSF161098">
    <property type="entry name" value="MetI-like"/>
    <property type="match status" value="1"/>
</dbReference>
<evidence type="ECO:0000256" key="7">
    <source>
        <dbReference type="RuleBase" id="RU363032"/>
    </source>
</evidence>
<dbReference type="PATRIC" id="fig|186479.3.peg.9858"/>
<evidence type="ECO:0000256" key="2">
    <source>
        <dbReference type="ARBA" id="ARBA00022448"/>
    </source>
</evidence>
<evidence type="ECO:0000256" key="3">
    <source>
        <dbReference type="ARBA" id="ARBA00022475"/>
    </source>
</evidence>
<accession>A0A0P9FFU1</accession>
<dbReference type="PANTHER" id="PTHR43163:SF6">
    <property type="entry name" value="DIPEPTIDE TRANSPORT SYSTEM PERMEASE PROTEIN DPPB-RELATED"/>
    <property type="match status" value="1"/>
</dbReference>
<evidence type="ECO:0000259" key="8">
    <source>
        <dbReference type="PROSITE" id="PS50928"/>
    </source>
</evidence>
<comment type="similarity">
    <text evidence="7">Belongs to the binding-protein-dependent transport system permease family.</text>
</comment>
<dbReference type="PANTHER" id="PTHR43163">
    <property type="entry name" value="DIPEPTIDE TRANSPORT SYSTEM PERMEASE PROTEIN DPPB-RELATED"/>
    <property type="match status" value="1"/>
</dbReference>
<organism evidence="9 10">
    <name type="scientific">Kouleothrix aurantiaca</name>
    <dbReference type="NCBI Taxonomy" id="186479"/>
    <lineage>
        <taxon>Bacteria</taxon>
        <taxon>Bacillati</taxon>
        <taxon>Chloroflexota</taxon>
        <taxon>Chloroflexia</taxon>
        <taxon>Chloroflexales</taxon>
        <taxon>Roseiflexineae</taxon>
        <taxon>Roseiflexaceae</taxon>
        <taxon>Kouleothrix</taxon>
    </lineage>
</organism>
<feature type="transmembrane region" description="Helical" evidence="7">
    <location>
        <begin position="6"/>
        <end position="24"/>
    </location>
</feature>
<protein>
    <recommendedName>
        <fullName evidence="8">ABC transmembrane type-1 domain-containing protein</fullName>
    </recommendedName>
</protein>
<keyword evidence="10" id="KW-1185">Reference proteome</keyword>
<keyword evidence="2 7" id="KW-0813">Transport</keyword>
<feature type="transmembrane region" description="Helical" evidence="7">
    <location>
        <begin position="36"/>
        <end position="57"/>
    </location>
</feature>
<evidence type="ECO:0000313" key="10">
    <source>
        <dbReference type="Proteomes" id="UP000050509"/>
    </source>
</evidence>
<keyword evidence="4 7" id="KW-0812">Transmembrane</keyword>